<evidence type="ECO:0000313" key="2">
    <source>
        <dbReference type="Proteomes" id="UP000265520"/>
    </source>
</evidence>
<protein>
    <submittedName>
        <fullName evidence="1">Uncharacterized protein</fullName>
    </submittedName>
</protein>
<organism evidence="1 2">
    <name type="scientific">Trifolium medium</name>
    <dbReference type="NCBI Taxonomy" id="97028"/>
    <lineage>
        <taxon>Eukaryota</taxon>
        <taxon>Viridiplantae</taxon>
        <taxon>Streptophyta</taxon>
        <taxon>Embryophyta</taxon>
        <taxon>Tracheophyta</taxon>
        <taxon>Spermatophyta</taxon>
        <taxon>Magnoliopsida</taxon>
        <taxon>eudicotyledons</taxon>
        <taxon>Gunneridae</taxon>
        <taxon>Pentapetalae</taxon>
        <taxon>rosids</taxon>
        <taxon>fabids</taxon>
        <taxon>Fabales</taxon>
        <taxon>Fabaceae</taxon>
        <taxon>Papilionoideae</taxon>
        <taxon>50 kb inversion clade</taxon>
        <taxon>NPAAA clade</taxon>
        <taxon>Hologalegina</taxon>
        <taxon>IRL clade</taxon>
        <taxon>Trifolieae</taxon>
        <taxon>Trifolium</taxon>
    </lineage>
</organism>
<feature type="non-terminal residue" evidence="1">
    <location>
        <position position="34"/>
    </location>
</feature>
<evidence type="ECO:0000313" key="1">
    <source>
        <dbReference type="EMBL" id="MCH98608.1"/>
    </source>
</evidence>
<keyword evidence="2" id="KW-1185">Reference proteome</keyword>
<dbReference type="EMBL" id="LXQA010038083">
    <property type="protein sequence ID" value="MCH98608.1"/>
    <property type="molecule type" value="Genomic_DNA"/>
</dbReference>
<dbReference type="Proteomes" id="UP000265520">
    <property type="component" value="Unassembled WGS sequence"/>
</dbReference>
<comment type="caution">
    <text evidence="1">The sequence shown here is derived from an EMBL/GenBank/DDBJ whole genome shotgun (WGS) entry which is preliminary data.</text>
</comment>
<reference evidence="1 2" key="1">
    <citation type="journal article" date="2018" name="Front. Plant Sci.">
        <title>Red Clover (Trifolium pratense) and Zigzag Clover (T. medium) - A Picture of Genomic Similarities and Differences.</title>
        <authorList>
            <person name="Dluhosova J."/>
            <person name="Istvanek J."/>
            <person name="Nedelnik J."/>
            <person name="Repkova J."/>
        </authorList>
    </citation>
    <scope>NUCLEOTIDE SEQUENCE [LARGE SCALE GENOMIC DNA]</scope>
    <source>
        <strain evidence="2">cv. 10/8</strain>
        <tissue evidence="1">Leaf</tissue>
    </source>
</reference>
<gene>
    <name evidence="1" type="ORF">A2U01_0019613</name>
</gene>
<proteinExistence type="predicted"/>
<accession>A0A392NHM6</accession>
<name>A0A392NHM6_9FABA</name>
<dbReference type="AlphaFoldDB" id="A0A392NHM6"/>
<sequence length="34" mass="3732">MGKTEILQLSPRGFELGTLRLQGYALTTELAPQV</sequence>